<keyword evidence="4" id="KW-1185">Reference proteome</keyword>
<protein>
    <recommendedName>
        <fullName evidence="2">YtkA-like domain-containing protein</fullName>
    </recommendedName>
</protein>
<dbReference type="PATRIC" id="fig|42253.5.peg.2879"/>
<keyword evidence="1" id="KW-0472">Membrane</keyword>
<organism evidence="3 4">
    <name type="scientific">Nitrospira moscoviensis</name>
    <dbReference type="NCBI Taxonomy" id="42253"/>
    <lineage>
        <taxon>Bacteria</taxon>
        <taxon>Pseudomonadati</taxon>
        <taxon>Nitrospirota</taxon>
        <taxon>Nitrospiria</taxon>
        <taxon>Nitrospirales</taxon>
        <taxon>Nitrospiraceae</taxon>
        <taxon>Nitrospira</taxon>
    </lineage>
</organism>
<dbReference type="EMBL" id="CP011801">
    <property type="protein sequence ID" value="ALA59316.1"/>
    <property type="molecule type" value="Genomic_DNA"/>
</dbReference>
<evidence type="ECO:0000313" key="4">
    <source>
        <dbReference type="Proteomes" id="UP000069205"/>
    </source>
</evidence>
<dbReference type="AlphaFoldDB" id="A0A0K2GED3"/>
<evidence type="ECO:0000259" key="2">
    <source>
        <dbReference type="Pfam" id="PF13115"/>
    </source>
</evidence>
<reference evidence="3 4" key="1">
    <citation type="journal article" date="2015" name="Proc. Natl. Acad. Sci. U.S.A.">
        <title>Expanded metabolic versatility of ubiquitous nitrite-oxidizing bacteria from the genus Nitrospira.</title>
        <authorList>
            <person name="Koch H."/>
            <person name="Lucker S."/>
            <person name="Albertsen M."/>
            <person name="Kitzinger K."/>
            <person name="Herbold C."/>
            <person name="Spieck E."/>
            <person name="Nielsen P.H."/>
            <person name="Wagner M."/>
            <person name="Daims H."/>
        </authorList>
    </citation>
    <scope>NUCLEOTIDE SEQUENCE [LARGE SCALE GENOMIC DNA]</scope>
    <source>
        <strain evidence="3 4">NSP M-1</strain>
    </source>
</reference>
<evidence type="ECO:0000256" key="1">
    <source>
        <dbReference type="SAM" id="Phobius"/>
    </source>
</evidence>
<feature type="transmembrane region" description="Helical" evidence="1">
    <location>
        <begin position="6"/>
        <end position="26"/>
    </location>
</feature>
<dbReference type="KEGG" id="nmv:NITMOv2_2910"/>
<keyword evidence="1" id="KW-0812">Transmembrane</keyword>
<dbReference type="RefSeq" id="WP_053380350.1">
    <property type="nucleotide sequence ID" value="NZ_CP011801.1"/>
</dbReference>
<sequence length="162" mass="17725">MKSISQFVAVSLMPAVVSGCMCMMPMEKMDMEKEKMGQMDMGNKGQTHEMAGRRIETTKSEKRVGDLIVAFSTIPAKPTVGENVLRVKLTDAAGGTVRDAVVTFDVTMTMPGMTAMEETAAMTRDMYQANANFGMAGEWQITVKIQRAGAAERREHFTVTVS</sequence>
<dbReference type="Pfam" id="PF13115">
    <property type="entry name" value="YtkA"/>
    <property type="match status" value="1"/>
</dbReference>
<dbReference type="STRING" id="42253.NITMOv2_2910"/>
<dbReference type="InterPro" id="IPR032693">
    <property type="entry name" value="YtkA-like_dom"/>
</dbReference>
<accession>A0A0K2GED3</accession>
<keyword evidence="1" id="KW-1133">Transmembrane helix</keyword>
<dbReference type="OrthoDB" id="5339750at2"/>
<evidence type="ECO:0000313" key="3">
    <source>
        <dbReference type="EMBL" id="ALA59316.1"/>
    </source>
</evidence>
<dbReference type="Proteomes" id="UP000069205">
    <property type="component" value="Chromosome"/>
</dbReference>
<proteinExistence type="predicted"/>
<name>A0A0K2GED3_NITMO</name>
<dbReference type="PROSITE" id="PS51257">
    <property type="entry name" value="PROKAR_LIPOPROTEIN"/>
    <property type="match status" value="1"/>
</dbReference>
<gene>
    <name evidence="3" type="ORF">NITMOv2_2910</name>
</gene>
<feature type="domain" description="YtkA-like" evidence="2">
    <location>
        <begin position="75"/>
        <end position="144"/>
    </location>
</feature>